<dbReference type="SUPFAM" id="SSF56784">
    <property type="entry name" value="HAD-like"/>
    <property type="match status" value="1"/>
</dbReference>
<dbReference type="InterPro" id="IPR023214">
    <property type="entry name" value="HAD_sf"/>
</dbReference>
<dbReference type="InterPro" id="IPR006379">
    <property type="entry name" value="HAD-SF_hydro_IIB"/>
</dbReference>
<dbReference type="KEGG" id="tfr:BR63_11480"/>
<proteinExistence type="predicted"/>
<evidence type="ECO:0000313" key="2">
    <source>
        <dbReference type="Proteomes" id="UP000515847"/>
    </source>
</evidence>
<dbReference type="Proteomes" id="UP000515847">
    <property type="component" value="Chromosome"/>
</dbReference>
<dbReference type="Gene3D" id="3.30.1240.10">
    <property type="match status" value="1"/>
</dbReference>
<dbReference type="GO" id="GO:0016791">
    <property type="term" value="F:phosphatase activity"/>
    <property type="evidence" value="ECO:0007669"/>
    <property type="project" value="TreeGrafter"/>
</dbReference>
<dbReference type="EMBL" id="CP045798">
    <property type="protein sequence ID" value="QNB46875.1"/>
    <property type="molecule type" value="Genomic_DNA"/>
</dbReference>
<dbReference type="NCBIfam" id="TIGR00099">
    <property type="entry name" value="Cof-subfamily"/>
    <property type="match status" value="1"/>
</dbReference>
<dbReference type="Pfam" id="PF08282">
    <property type="entry name" value="Hydrolase_3"/>
    <property type="match status" value="1"/>
</dbReference>
<dbReference type="InterPro" id="IPR000150">
    <property type="entry name" value="Cof"/>
</dbReference>
<keyword evidence="2" id="KW-1185">Reference proteome</keyword>
<evidence type="ECO:0000313" key="1">
    <source>
        <dbReference type="EMBL" id="QNB46875.1"/>
    </source>
</evidence>
<dbReference type="InterPro" id="IPR036412">
    <property type="entry name" value="HAD-like_sf"/>
</dbReference>
<dbReference type="NCBIfam" id="TIGR01484">
    <property type="entry name" value="HAD-SF-IIB"/>
    <property type="match status" value="1"/>
</dbReference>
<dbReference type="RefSeq" id="WP_034420323.1">
    <property type="nucleotide sequence ID" value="NZ_CP045798.1"/>
</dbReference>
<dbReference type="GO" id="GO:0000287">
    <property type="term" value="F:magnesium ion binding"/>
    <property type="evidence" value="ECO:0007669"/>
    <property type="project" value="TreeGrafter"/>
</dbReference>
<dbReference type="GO" id="GO:0005829">
    <property type="term" value="C:cytosol"/>
    <property type="evidence" value="ECO:0007669"/>
    <property type="project" value="TreeGrafter"/>
</dbReference>
<dbReference type="SFLD" id="SFLDG01144">
    <property type="entry name" value="C2.B.4:_PGP_Like"/>
    <property type="match status" value="1"/>
</dbReference>
<keyword evidence="1" id="KW-0378">Hydrolase</keyword>
<protein>
    <submittedName>
        <fullName evidence="1">Cof-type HAD-IIB family hydrolase</fullName>
    </submittedName>
</protein>
<organism evidence="1 2">
    <name type="scientific">Thermanaerosceptrum fracticalcis</name>
    <dbReference type="NCBI Taxonomy" id="1712410"/>
    <lineage>
        <taxon>Bacteria</taxon>
        <taxon>Bacillati</taxon>
        <taxon>Bacillota</taxon>
        <taxon>Clostridia</taxon>
        <taxon>Eubacteriales</taxon>
        <taxon>Peptococcaceae</taxon>
        <taxon>Thermanaerosceptrum</taxon>
    </lineage>
</organism>
<name>A0A7G6E471_THEFR</name>
<dbReference type="PANTHER" id="PTHR10000">
    <property type="entry name" value="PHOSPHOSERINE PHOSPHATASE"/>
    <property type="match status" value="1"/>
</dbReference>
<dbReference type="AlphaFoldDB" id="A0A7G6E471"/>
<dbReference type="OrthoDB" id="9781413at2"/>
<accession>A0A7G6E471</accession>
<reference evidence="1 2" key="1">
    <citation type="journal article" date="2019" name="Front. Microbiol.">
        <title>Thermoanaerosceptrum fracticalcis gen. nov. sp. nov., a Novel Fumarate-Fermenting Microorganism From a Deep Fractured Carbonate Aquifer of the US Great Basin.</title>
        <authorList>
            <person name="Hamilton-Brehm S.D."/>
            <person name="Stewart L.E."/>
            <person name="Zavarin M."/>
            <person name="Caldwell M."/>
            <person name="Lawson P.A."/>
            <person name="Onstott T.C."/>
            <person name="Grzymski J."/>
            <person name="Neveux I."/>
            <person name="Lollar B.S."/>
            <person name="Russell C.E."/>
            <person name="Moser D.P."/>
        </authorList>
    </citation>
    <scope>NUCLEOTIDE SEQUENCE [LARGE SCALE GENOMIC DNA]</scope>
    <source>
        <strain evidence="1 2">DRI-13</strain>
    </source>
</reference>
<dbReference type="SFLD" id="SFLDS00003">
    <property type="entry name" value="Haloacid_Dehalogenase"/>
    <property type="match status" value="1"/>
</dbReference>
<dbReference type="Gene3D" id="3.40.50.1000">
    <property type="entry name" value="HAD superfamily/HAD-like"/>
    <property type="match status" value="1"/>
</dbReference>
<gene>
    <name evidence="1" type="ORF">BR63_11480</name>
</gene>
<dbReference type="CDD" id="cd07516">
    <property type="entry name" value="HAD_Pase"/>
    <property type="match status" value="1"/>
</dbReference>
<dbReference type="SFLD" id="SFLDG01140">
    <property type="entry name" value="C2.B:_Phosphomannomutase_and_P"/>
    <property type="match status" value="1"/>
</dbReference>
<dbReference type="PANTHER" id="PTHR10000:SF8">
    <property type="entry name" value="HAD SUPERFAMILY HYDROLASE-LIKE, TYPE 3"/>
    <property type="match status" value="1"/>
</dbReference>
<dbReference type="PROSITE" id="PS01229">
    <property type="entry name" value="COF_2"/>
    <property type="match status" value="1"/>
</dbReference>
<sequence>MSEIKLIALDLDDTLLRNDLQISPRAKTAIRSAVERGVAVTLATGRMFASAIPFAQELGLDLPLITYQGALVKYADGRVVYHRPIPLEIARELVDFILPYGYHLNVYLNDELFMQEDSPEGQRYAAIAKVPVHLVSDLRNIIAIEPTKLVIIAKEPQLDALAEDLNLRFGNKINITKSKPYFLELAHPQATKGKALATLAESLNIGAHEVMAVGDSPNDLDMIRYAGFGVAMGNAVEEVKKCARYITRSNDDDGVAEVIEKFVLS</sequence>